<dbReference type="Pfam" id="PF05719">
    <property type="entry name" value="GPP34"/>
    <property type="match status" value="1"/>
</dbReference>
<organism evidence="5 6">
    <name type="scientific">Streptomyces griseoaurantiacus</name>
    <dbReference type="NCBI Taxonomy" id="68213"/>
    <lineage>
        <taxon>Bacteria</taxon>
        <taxon>Bacillati</taxon>
        <taxon>Actinomycetota</taxon>
        <taxon>Actinomycetes</taxon>
        <taxon>Kitasatosporales</taxon>
        <taxon>Streptomycetaceae</taxon>
        <taxon>Streptomyces</taxon>
        <taxon>Streptomyces aurantiacus group</taxon>
    </lineage>
</organism>
<comment type="subcellular location">
    <subcellularLocation>
        <location evidence="1">Golgi apparatus membrane</location>
        <topology evidence="1">Peripheral membrane protein</topology>
        <orientation evidence="1">Cytoplasmic side</orientation>
    </subcellularLocation>
</comment>
<dbReference type="Gene3D" id="1.10.3630.10">
    <property type="entry name" value="yeast vps74-n-term truncation variant domain like"/>
    <property type="match status" value="1"/>
</dbReference>
<evidence type="ECO:0000256" key="3">
    <source>
        <dbReference type="ARBA" id="ARBA00023121"/>
    </source>
</evidence>
<keyword evidence="4" id="KW-0472">Membrane</keyword>
<sequence length="207" mass="21453">MLHGSLSLPARLCLLSWDTATGEPLAADRLPYLVRAGALTELARRGPLTDVDGIVTPADLDARTGDDALDDFLELVMESRPRTWAEWVTAHASVTLDAVRAGLAADGRLRPGKRRALGFLPRVDYSPVDPGETTALQKAVRRALAAPSAARVPPEDAALAALATTAGALAPPSGADLARAEELTRGAVAGEIRGGLAAAVEARARAA</sequence>
<dbReference type="GO" id="GO:0070273">
    <property type="term" value="F:phosphatidylinositol-4-phosphate binding"/>
    <property type="evidence" value="ECO:0007669"/>
    <property type="project" value="InterPro"/>
</dbReference>
<name>A0A7W2HSR9_9ACTN</name>
<gene>
    <name evidence="5" type="ORF">H1X69_02720</name>
</gene>
<dbReference type="InterPro" id="IPR038261">
    <property type="entry name" value="GPP34-like_sf"/>
</dbReference>
<comment type="caution">
    <text evidence="5">The sequence shown here is derived from an EMBL/GenBank/DDBJ whole genome shotgun (WGS) entry which is preliminary data.</text>
</comment>
<protein>
    <submittedName>
        <fullName evidence="5">GPP34 family phosphoprotein</fullName>
    </submittedName>
</protein>
<accession>A0A7W2HSR9</accession>
<dbReference type="GeneID" id="96788112"/>
<dbReference type="GO" id="GO:0012505">
    <property type="term" value="C:endomembrane system"/>
    <property type="evidence" value="ECO:0007669"/>
    <property type="project" value="UniProtKB-ARBA"/>
</dbReference>
<keyword evidence="2" id="KW-0333">Golgi apparatus</keyword>
<dbReference type="AlphaFoldDB" id="A0A7W2HSR9"/>
<proteinExistence type="predicted"/>
<evidence type="ECO:0000313" key="5">
    <source>
        <dbReference type="EMBL" id="MBA5220329.1"/>
    </source>
</evidence>
<dbReference type="InterPro" id="IPR008628">
    <property type="entry name" value="GPP34-like"/>
</dbReference>
<keyword evidence="3" id="KW-0446">Lipid-binding</keyword>
<evidence type="ECO:0000256" key="2">
    <source>
        <dbReference type="ARBA" id="ARBA00023034"/>
    </source>
</evidence>
<evidence type="ECO:0000256" key="1">
    <source>
        <dbReference type="ARBA" id="ARBA00004255"/>
    </source>
</evidence>
<dbReference type="EMBL" id="JACERG010000003">
    <property type="protein sequence ID" value="MBA5220329.1"/>
    <property type="molecule type" value="Genomic_DNA"/>
</dbReference>
<dbReference type="RefSeq" id="WP_167793990.1">
    <property type="nucleotide sequence ID" value="NZ_CP108326.1"/>
</dbReference>
<dbReference type="GO" id="GO:0005737">
    <property type="term" value="C:cytoplasm"/>
    <property type="evidence" value="ECO:0007669"/>
    <property type="project" value="UniProtKB-ARBA"/>
</dbReference>
<evidence type="ECO:0000313" key="6">
    <source>
        <dbReference type="Proteomes" id="UP000587608"/>
    </source>
</evidence>
<evidence type="ECO:0000256" key="4">
    <source>
        <dbReference type="ARBA" id="ARBA00023136"/>
    </source>
</evidence>
<reference evidence="5 6" key="1">
    <citation type="submission" date="2020-07" db="EMBL/GenBank/DDBJ databases">
        <title>Differential regulation of undecylprodigiosin biosynthesis in the yeast-scavenging Streptomyces strain MBK6.</title>
        <authorList>
            <person name="Baral B."/>
            <person name="Siitonen V."/>
            <person name="Laughlin M."/>
            <person name="Yamada K."/>
            <person name="Ilomaeki M."/>
            <person name="Metsae-Ketelae M."/>
            <person name="Niemi J."/>
        </authorList>
    </citation>
    <scope>NUCLEOTIDE SEQUENCE [LARGE SCALE GENOMIC DNA]</scope>
    <source>
        <strain evidence="5 6">MBK6</strain>
    </source>
</reference>
<dbReference type="Proteomes" id="UP000587608">
    <property type="component" value="Unassembled WGS sequence"/>
</dbReference>